<dbReference type="SMART" id="SM00369">
    <property type="entry name" value="LRR_TYP"/>
    <property type="match status" value="3"/>
</dbReference>
<evidence type="ECO:0000256" key="1">
    <source>
        <dbReference type="ARBA" id="ARBA00003843"/>
    </source>
</evidence>
<evidence type="ECO:0000256" key="9">
    <source>
        <dbReference type="SAM" id="MobiDB-lite"/>
    </source>
</evidence>
<evidence type="ECO:0000256" key="4">
    <source>
        <dbReference type="ARBA" id="ARBA00022614"/>
    </source>
</evidence>
<feature type="domain" description="Guanylate kinase-like" evidence="10">
    <location>
        <begin position="471"/>
        <end position="833"/>
    </location>
</feature>
<dbReference type="SMART" id="SM00365">
    <property type="entry name" value="LRR_SD22"/>
    <property type="match status" value="3"/>
</dbReference>
<proteinExistence type="inferred from homology"/>
<dbReference type="PANTHER" id="PTHR45973:SF9">
    <property type="entry name" value="LEUCINE-RICH REPEAT-CONTAINING PROTEIN 46"/>
    <property type="match status" value="1"/>
</dbReference>
<accession>A0A1B6CRY5</accession>
<comment type="similarity">
    <text evidence="3">Belongs to the DNAAF1 family.</text>
</comment>
<dbReference type="EMBL" id="GEDC01020989">
    <property type="protein sequence ID" value="JAS16309.1"/>
    <property type="molecule type" value="Transcribed_RNA"/>
</dbReference>
<dbReference type="PROSITE" id="PS51450">
    <property type="entry name" value="LRR"/>
    <property type="match status" value="4"/>
</dbReference>
<feature type="region of interest" description="Disordered" evidence="9">
    <location>
        <begin position="90"/>
        <end position="120"/>
    </location>
</feature>
<dbReference type="Gene3D" id="3.80.10.10">
    <property type="entry name" value="Ribonuclease Inhibitor"/>
    <property type="match status" value="2"/>
</dbReference>
<dbReference type="SUPFAM" id="SSF52540">
    <property type="entry name" value="P-loop containing nucleoside triphosphate hydrolases"/>
    <property type="match status" value="1"/>
</dbReference>
<organism evidence="11">
    <name type="scientific">Clastoptera arizonana</name>
    <name type="common">Arizona spittle bug</name>
    <dbReference type="NCBI Taxonomy" id="38151"/>
    <lineage>
        <taxon>Eukaryota</taxon>
        <taxon>Metazoa</taxon>
        <taxon>Ecdysozoa</taxon>
        <taxon>Arthropoda</taxon>
        <taxon>Hexapoda</taxon>
        <taxon>Insecta</taxon>
        <taxon>Pterygota</taxon>
        <taxon>Neoptera</taxon>
        <taxon>Paraneoptera</taxon>
        <taxon>Hemiptera</taxon>
        <taxon>Auchenorrhyncha</taxon>
        <taxon>Cercopoidea</taxon>
        <taxon>Clastopteridae</taxon>
        <taxon>Clastoptera</taxon>
    </lineage>
</organism>
<dbReference type="InterPro" id="IPR032675">
    <property type="entry name" value="LRR_dom_sf"/>
</dbReference>
<dbReference type="InterPro" id="IPR008144">
    <property type="entry name" value="Guanylate_kin-like_dom"/>
</dbReference>
<evidence type="ECO:0000256" key="6">
    <source>
        <dbReference type="ARBA" id="ARBA00023069"/>
    </source>
</evidence>
<evidence type="ECO:0000256" key="2">
    <source>
        <dbReference type="ARBA" id="ARBA00004138"/>
    </source>
</evidence>
<dbReference type="InterPro" id="IPR050576">
    <property type="entry name" value="Cilia_flagella_integrity"/>
</dbReference>
<sequence length="873" mass="100418">MSYINANVFFNDKYSEFETEYFCNYPEKTKKSKLTPDNLEKSSICSNISYSDNSEKSTSFSGSEKFSHTTRKSISIDELSYLKNNISGSSSVKSTFNKDDLEEENSIEEESDEDEENITKETPRGWFKYSKILSPWDGSIKPFSQKPGVQIDIIDGVLTKEVIFSGSSIIDQLPDTKEFILTKLQLSNKTLKDIKLLSVYKYFQYIDLSWNDISDLSSISTLYLMCLDVSHNKLTSVLDFQPPWFLTYVNLSCNEITHISDLSAFWSLRHLNLSYNCIEEVEGLQNLKFLQYLNLSHNNIKCVMGLNNISLVELHLEYNEINNFEEYNSNIELKQLPKLTQLYLSRNQIKKLSFLSEAFSLKLLDISNNCISESLEIHYLGKLKNLNHINLMGNDVTEWPSYREYVIYSVPNLMCLDLMLICEKEKVAAKSLFAPDIFTQYCFSHGKLNLLNQLSKQTISVNTIPVDQPPFPIVVLVGPPATNKRNLATRLASDYFKYVHYCSLYTTSDSSEKDLKSKVVTLDQFNEMMASGQFLAVSELLGDKYGVCREDLFKNILENKVSLLCLPLEAAMGFKALNLCPHLVLTVIHDVTLYTEKLKLKFESLKPLKKSRLSDISQESIKEFEPWTSYTIANQGSRKQNLPGSECFDPSEGVSSSKLTISTKNTLNSRTILKEDTVENCSVCNEILHYKYKKELLNVWPDYKEDMCFEYNINYGKQYYQTTPLTQHIHCKPSNLSQSSIEEVTNFDLPGFVHEDSDWSFSLVETESESTQESEIDETILAAQQSQQLFIDQMLQVNKVYDEIHKESPGLFLDVVHTDNFMDAYKQLKNIIKNIYTSQIDVKPRFKLADDPFYEDVRKKRVDFLMEGLLSTR</sequence>
<protein>
    <recommendedName>
        <fullName evidence="8">Dynein axonemal assembly factor 1 homolog</fullName>
    </recommendedName>
</protein>
<feature type="compositionally biased region" description="Acidic residues" evidence="9">
    <location>
        <begin position="100"/>
        <end position="116"/>
    </location>
</feature>
<dbReference type="PANTHER" id="PTHR45973">
    <property type="entry name" value="PROTEIN PHOSPHATASE 1 REGULATORY SUBUNIT SDS22-RELATED"/>
    <property type="match status" value="1"/>
</dbReference>
<dbReference type="InterPro" id="IPR003591">
    <property type="entry name" value="Leu-rich_rpt_typical-subtyp"/>
</dbReference>
<evidence type="ECO:0000259" key="10">
    <source>
        <dbReference type="PROSITE" id="PS50052"/>
    </source>
</evidence>
<evidence type="ECO:0000256" key="8">
    <source>
        <dbReference type="ARBA" id="ARBA00024433"/>
    </source>
</evidence>
<evidence type="ECO:0000256" key="7">
    <source>
        <dbReference type="ARBA" id="ARBA00023273"/>
    </source>
</evidence>
<keyword evidence="4" id="KW-0433">Leucine-rich repeat</keyword>
<evidence type="ECO:0000256" key="3">
    <source>
        <dbReference type="ARBA" id="ARBA00006453"/>
    </source>
</evidence>
<dbReference type="Gene3D" id="3.40.50.300">
    <property type="entry name" value="P-loop containing nucleotide triphosphate hydrolases"/>
    <property type="match status" value="1"/>
</dbReference>
<dbReference type="Pfam" id="PF13855">
    <property type="entry name" value="LRR_8"/>
    <property type="match status" value="1"/>
</dbReference>
<keyword evidence="7" id="KW-0966">Cell projection</keyword>
<dbReference type="InterPro" id="IPR027417">
    <property type="entry name" value="P-loop_NTPase"/>
</dbReference>
<gene>
    <name evidence="11" type="ORF">g.22005</name>
</gene>
<dbReference type="AlphaFoldDB" id="A0A1B6CRY5"/>
<evidence type="ECO:0000313" key="11">
    <source>
        <dbReference type="EMBL" id="JAS16309.1"/>
    </source>
</evidence>
<dbReference type="InterPro" id="IPR001611">
    <property type="entry name" value="Leu-rich_rpt"/>
</dbReference>
<evidence type="ECO:0000256" key="5">
    <source>
        <dbReference type="ARBA" id="ARBA00022737"/>
    </source>
</evidence>
<dbReference type="SUPFAM" id="SSF52058">
    <property type="entry name" value="L domain-like"/>
    <property type="match status" value="1"/>
</dbReference>
<dbReference type="GO" id="GO:0009966">
    <property type="term" value="P:regulation of signal transduction"/>
    <property type="evidence" value="ECO:0007669"/>
    <property type="project" value="UniProtKB-ARBA"/>
</dbReference>
<dbReference type="Pfam" id="PF14580">
    <property type="entry name" value="LRR_9"/>
    <property type="match status" value="1"/>
</dbReference>
<dbReference type="PROSITE" id="PS50052">
    <property type="entry name" value="GUANYLATE_KINASE_2"/>
    <property type="match status" value="1"/>
</dbReference>
<reference evidence="11" key="1">
    <citation type="submission" date="2015-12" db="EMBL/GenBank/DDBJ databases">
        <title>De novo transcriptome assembly of four potential Pierce s Disease insect vectors from Arizona vineyards.</title>
        <authorList>
            <person name="Tassone E.E."/>
        </authorList>
    </citation>
    <scope>NUCLEOTIDE SEQUENCE</scope>
</reference>
<dbReference type="GO" id="GO:0005929">
    <property type="term" value="C:cilium"/>
    <property type="evidence" value="ECO:0007669"/>
    <property type="project" value="UniProtKB-SubCell"/>
</dbReference>
<comment type="function">
    <text evidence="1">Cilium-specific protein required for cilia structures.</text>
</comment>
<comment type="subcellular location">
    <subcellularLocation>
        <location evidence="2">Cell projection</location>
        <location evidence="2">Cilium</location>
    </subcellularLocation>
</comment>
<keyword evidence="6" id="KW-0969">Cilium</keyword>
<name>A0A1B6CRY5_9HEMI</name>
<keyword evidence="5" id="KW-0677">Repeat</keyword>